<dbReference type="InterPro" id="IPR019606">
    <property type="entry name" value="GerMN"/>
</dbReference>
<sequence length="182" mass="19420">MRRPILVVLAACLAAGCGVPTEPTPRAIEPSVTIGAYEGPMGPASPGTAVERLYLVRDNQLVAVDRRVNAVPAPERQLEELVSGPTPQERDRGLDSALVGTAFITGVQLRNGTAMVGLSRDNPIRNDEILAFGQIVCTLTARADVVGVRFVQEGRAMEVPRADGALTSEMLTDADYKTLIRL</sequence>
<proteinExistence type="predicted"/>
<evidence type="ECO:0000259" key="1">
    <source>
        <dbReference type="SMART" id="SM00909"/>
    </source>
</evidence>
<evidence type="ECO:0000313" key="3">
    <source>
        <dbReference type="Proteomes" id="UP001500620"/>
    </source>
</evidence>
<comment type="caution">
    <text evidence="2">The sequence shown here is derived from an EMBL/GenBank/DDBJ whole genome shotgun (WGS) entry which is preliminary data.</text>
</comment>
<dbReference type="Pfam" id="PF10646">
    <property type="entry name" value="Germane"/>
    <property type="match status" value="1"/>
</dbReference>
<keyword evidence="3" id="KW-1185">Reference proteome</keyword>
<dbReference type="RefSeq" id="WP_345128058.1">
    <property type="nucleotide sequence ID" value="NZ_BAABAT010000008.1"/>
</dbReference>
<protein>
    <recommendedName>
        <fullName evidence="1">GerMN domain-containing protein</fullName>
    </recommendedName>
</protein>
<organism evidence="2 3">
    <name type="scientific">Dactylosporangium darangshiense</name>
    <dbReference type="NCBI Taxonomy" id="579108"/>
    <lineage>
        <taxon>Bacteria</taxon>
        <taxon>Bacillati</taxon>
        <taxon>Actinomycetota</taxon>
        <taxon>Actinomycetes</taxon>
        <taxon>Micromonosporales</taxon>
        <taxon>Micromonosporaceae</taxon>
        <taxon>Dactylosporangium</taxon>
    </lineage>
</organism>
<feature type="domain" description="GerMN" evidence="1">
    <location>
        <begin position="74"/>
        <end position="161"/>
    </location>
</feature>
<name>A0ABP8D8C0_9ACTN</name>
<dbReference type="SMART" id="SM00909">
    <property type="entry name" value="Germane"/>
    <property type="match status" value="1"/>
</dbReference>
<dbReference type="PROSITE" id="PS51257">
    <property type="entry name" value="PROKAR_LIPOPROTEIN"/>
    <property type="match status" value="1"/>
</dbReference>
<gene>
    <name evidence="2" type="ORF">GCM10022255_035830</name>
</gene>
<reference evidence="3" key="1">
    <citation type="journal article" date="2019" name="Int. J. Syst. Evol. Microbiol.">
        <title>The Global Catalogue of Microorganisms (GCM) 10K type strain sequencing project: providing services to taxonomists for standard genome sequencing and annotation.</title>
        <authorList>
            <consortium name="The Broad Institute Genomics Platform"/>
            <consortium name="The Broad Institute Genome Sequencing Center for Infectious Disease"/>
            <person name="Wu L."/>
            <person name="Ma J."/>
        </authorList>
    </citation>
    <scope>NUCLEOTIDE SEQUENCE [LARGE SCALE GENOMIC DNA]</scope>
    <source>
        <strain evidence="3">JCM 17441</strain>
    </source>
</reference>
<evidence type="ECO:0000313" key="2">
    <source>
        <dbReference type="EMBL" id="GAA4249880.1"/>
    </source>
</evidence>
<accession>A0ABP8D8C0</accession>
<dbReference type="EMBL" id="BAABAT010000008">
    <property type="protein sequence ID" value="GAA4249880.1"/>
    <property type="molecule type" value="Genomic_DNA"/>
</dbReference>
<dbReference type="Proteomes" id="UP001500620">
    <property type="component" value="Unassembled WGS sequence"/>
</dbReference>